<accession>A0A919L3Y6</accession>
<proteinExistence type="predicted"/>
<dbReference type="RefSeq" id="WP_189934717.1">
    <property type="nucleotide sequence ID" value="NZ_BNCD01000013.1"/>
</dbReference>
<reference evidence="2" key="1">
    <citation type="journal article" date="2014" name="Int. J. Syst. Evol. Microbiol.">
        <title>Complete genome sequence of Corynebacterium casei LMG S-19264T (=DSM 44701T), isolated from a smear-ripened cheese.</title>
        <authorList>
            <consortium name="US DOE Joint Genome Institute (JGI-PGF)"/>
            <person name="Walter F."/>
            <person name="Albersmeier A."/>
            <person name="Kalinowski J."/>
            <person name="Ruckert C."/>
        </authorList>
    </citation>
    <scope>NUCLEOTIDE SEQUENCE</scope>
    <source>
        <strain evidence="2">JCM 5069</strain>
    </source>
</reference>
<evidence type="ECO:0000256" key="1">
    <source>
        <dbReference type="SAM" id="MobiDB-lite"/>
    </source>
</evidence>
<sequence length="481" mass="52596">MDTTTSGLLPPDILDRDDLRRALSEHDFAAVFSLIKKWSGLSQNRIAAACQLTPGKVSTIMSGQQQVTSFDVIRRIADGLRIPGRMVGLADRPWEAQPESPNPQPAQPATRSASETPWCPSETVDMAEDLTRSDLVMDRRAVTRTLAGAVVSGAALLDPLERWLQPASPGTVARRPGRIGMREVQELEGTARAFRSWDHRYGGGLRRKAVVGQLNEVASHLEDHQKPEVQRGLFRVMAYLGGTAATISWDSGLQRRAQDYYLLALRAAHAGDDVVYGANALAGMARQMLYSERPQDALELIHLAQKGVRHAAGPRLRAMLHTREAWAYAAMGRRAAFRRATDEAAESLAGTAGVPEPYWIAYFDEAELAGVTGGRHLDLARQEPQHAQTAAEYIQGALGMRGAEAGRSYALDSIGLAECHFLMGDVTGAVEYTRRAVEAAARTRSNRVRTQLHQLYPYTVGRGAPQATAEVRTMIRDLLSS</sequence>
<dbReference type="SUPFAM" id="SSF48452">
    <property type="entry name" value="TPR-like"/>
    <property type="match status" value="1"/>
</dbReference>
<reference evidence="2" key="2">
    <citation type="submission" date="2020-09" db="EMBL/GenBank/DDBJ databases">
        <authorList>
            <person name="Sun Q."/>
            <person name="Ohkuma M."/>
        </authorList>
    </citation>
    <scope>NUCLEOTIDE SEQUENCE</scope>
    <source>
        <strain evidence="2">JCM 5069</strain>
    </source>
</reference>
<organism evidence="2 3">
    <name type="scientific">Streptomyces sulfonofaciens</name>
    <dbReference type="NCBI Taxonomy" id="68272"/>
    <lineage>
        <taxon>Bacteria</taxon>
        <taxon>Bacillati</taxon>
        <taxon>Actinomycetota</taxon>
        <taxon>Actinomycetes</taxon>
        <taxon>Kitasatosporales</taxon>
        <taxon>Streptomycetaceae</taxon>
        <taxon>Streptomyces</taxon>
    </lineage>
</organism>
<dbReference type="InterPro" id="IPR011990">
    <property type="entry name" value="TPR-like_helical_dom_sf"/>
</dbReference>
<dbReference type="EMBL" id="BNCD01000013">
    <property type="protein sequence ID" value="GHH83098.1"/>
    <property type="molecule type" value="Genomic_DNA"/>
</dbReference>
<comment type="caution">
    <text evidence="2">The sequence shown here is derived from an EMBL/GenBank/DDBJ whole genome shotgun (WGS) entry which is preliminary data.</text>
</comment>
<dbReference type="AlphaFoldDB" id="A0A919L3Y6"/>
<dbReference type="Proteomes" id="UP000603708">
    <property type="component" value="Unassembled WGS sequence"/>
</dbReference>
<name>A0A919L3Y6_9ACTN</name>
<dbReference type="Pfam" id="PF13560">
    <property type="entry name" value="HTH_31"/>
    <property type="match status" value="1"/>
</dbReference>
<keyword evidence="3" id="KW-1185">Reference proteome</keyword>
<evidence type="ECO:0008006" key="4">
    <source>
        <dbReference type="Google" id="ProtNLM"/>
    </source>
</evidence>
<protein>
    <recommendedName>
        <fullName evidence="4">XRE family transcriptional regulator</fullName>
    </recommendedName>
</protein>
<gene>
    <name evidence="2" type="ORF">GCM10018793_44340</name>
</gene>
<evidence type="ECO:0000313" key="2">
    <source>
        <dbReference type="EMBL" id="GHH83098.1"/>
    </source>
</evidence>
<feature type="region of interest" description="Disordered" evidence="1">
    <location>
        <begin position="93"/>
        <end position="120"/>
    </location>
</feature>
<evidence type="ECO:0000313" key="3">
    <source>
        <dbReference type="Proteomes" id="UP000603708"/>
    </source>
</evidence>